<gene>
    <name evidence="2" type="ORF">FEM48_Zijuj05G0164000</name>
</gene>
<sequence length="151" mass="17104">MVAMHDHPYYYELNSFGILNQHKSNVVHSIVFSRSTKTDLFDGLECREEGRRKSAGTWDCSVGGVSDEFQSNETAYLKQHETNPNIATVRQPELDHFMEAYCFALGKLKEAIEEPQQKSMAFINNMHLQLSELTKTCPAESTTTLLVQLAS</sequence>
<accession>A0A978VFV5</accession>
<dbReference type="Pfam" id="PF03791">
    <property type="entry name" value="KNOX2"/>
    <property type="match status" value="1"/>
</dbReference>
<dbReference type="GO" id="GO:0003677">
    <property type="term" value="F:DNA binding"/>
    <property type="evidence" value="ECO:0007669"/>
    <property type="project" value="InterPro"/>
</dbReference>
<dbReference type="EMBL" id="JAEACU010000005">
    <property type="protein sequence ID" value="KAH7529244.1"/>
    <property type="molecule type" value="Genomic_DNA"/>
</dbReference>
<evidence type="ECO:0000259" key="1">
    <source>
        <dbReference type="SMART" id="SM01256"/>
    </source>
</evidence>
<dbReference type="GO" id="GO:0005634">
    <property type="term" value="C:nucleus"/>
    <property type="evidence" value="ECO:0007669"/>
    <property type="project" value="InterPro"/>
</dbReference>
<protein>
    <recommendedName>
        <fullName evidence="1">KNOX2 domain-containing protein</fullName>
    </recommendedName>
</protein>
<dbReference type="InterPro" id="IPR005541">
    <property type="entry name" value="KNOX2"/>
</dbReference>
<evidence type="ECO:0000313" key="2">
    <source>
        <dbReference type="EMBL" id="KAH7529244.1"/>
    </source>
</evidence>
<dbReference type="Proteomes" id="UP000813462">
    <property type="component" value="Unassembled WGS sequence"/>
</dbReference>
<feature type="domain" description="KNOX2" evidence="1">
    <location>
        <begin position="84"/>
        <end position="135"/>
    </location>
</feature>
<dbReference type="SMART" id="SM01256">
    <property type="entry name" value="KNOX2"/>
    <property type="match status" value="1"/>
</dbReference>
<comment type="caution">
    <text evidence="2">The sequence shown here is derived from an EMBL/GenBank/DDBJ whole genome shotgun (WGS) entry which is preliminary data.</text>
</comment>
<dbReference type="AlphaFoldDB" id="A0A978VFV5"/>
<name>A0A978VFV5_ZIZJJ</name>
<evidence type="ECO:0000313" key="3">
    <source>
        <dbReference type="Proteomes" id="UP000813462"/>
    </source>
</evidence>
<organism evidence="2 3">
    <name type="scientific">Ziziphus jujuba var. spinosa</name>
    <dbReference type="NCBI Taxonomy" id="714518"/>
    <lineage>
        <taxon>Eukaryota</taxon>
        <taxon>Viridiplantae</taxon>
        <taxon>Streptophyta</taxon>
        <taxon>Embryophyta</taxon>
        <taxon>Tracheophyta</taxon>
        <taxon>Spermatophyta</taxon>
        <taxon>Magnoliopsida</taxon>
        <taxon>eudicotyledons</taxon>
        <taxon>Gunneridae</taxon>
        <taxon>Pentapetalae</taxon>
        <taxon>rosids</taxon>
        <taxon>fabids</taxon>
        <taxon>Rosales</taxon>
        <taxon>Rhamnaceae</taxon>
        <taxon>Paliureae</taxon>
        <taxon>Ziziphus</taxon>
    </lineage>
</organism>
<dbReference type="PANTHER" id="PTHR48452">
    <property type="entry name" value="FUSED COMPOUND LEAF 1"/>
    <property type="match status" value="1"/>
</dbReference>
<dbReference type="PANTHER" id="PTHR48452:SF1">
    <property type="entry name" value="FUSED COMPOUND LEAF 1"/>
    <property type="match status" value="1"/>
</dbReference>
<reference evidence="2" key="1">
    <citation type="journal article" date="2021" name="Front. Plant Sci.">
        <title>Chromosome-Scale Genome Assembly for Chinese Sour Jujube and Insights Into Its Genome Evolution and Domestication Signature.</title>
        <authorList>
            <person name="Shen L.-Y."/>
            <person name="Luo H."/>
            <person name="Wang X.-L."/>
            <person name="Wang X.-M."/>
            <person name="Qiu X.-J."/>
            <person name="Liu H."/>
            <person name="Zhou S.-S."/>
            <person name="Jia K.-H."/>
            <person name="Nie S."/>
            <person name="Bao Y.-T."/>
            <person name="Zhang R.-G."/>
            <person name="Yun Q.-Z."/>
            <person name="Chai Y.-H."/>
            <person name="Lu J.-Y."/>
            <person name="Li Y."/>
            <person name="Zhao S.-W."/>
            <person name="Mao J.-F."/>
            <person name="Jia S.-G."/>
            <person name="Mao Y.-M."/>
        </authorList>
    </citation>
    <scope>NUCLEOTIDE SEQUENCE</scope>
    <source>
        <strain evidence="2">AT0</strain>
        <tissue evidence="2">Leaf</tissue>
    </source>
</reference>
<proteinExistence type="predicted"/>